<dbReference type="KEGG" id="tasa:A1Q1_04724"/>
<feature type="chain" id="PRO_5003785358" description="Delayed-type hypersensitivity antigen-related protein" evidence="1">
    <location>
        <begin position="21"/>
        <end position="305"/>
    </location>
</feature>
<dbReference type="AlphaFoldDB" id="J5QCJ0"/>
<dbReference type="RefSeq" id="XP_014178437.1">
    <property type="nucleotide sequence ID" value="XM_014322962.1"/>
</dbReference>
<sequence>MLLGSLFITALAAFLPATEAANSLQKRTLLPSDGNNQAFIGCYNDCSTWGTHFGKKFQALNGDECADLCMQSKGKGFSYFRGGQCRCSISSPQAYIFINIKKDGYAHGLPNQCPGAYWDVRMLRTKYQFKGCAQGLSTRNAQFSSVRDKLIFKEWFICDVFRRGCSGSQYMVTHPSNIGICSSWNCFSEPTQASGIGGCDQNTFYIYTTGTGGPAPSGLRKRETIDPAVAYEESAATCNQLGWENCYISAEDQTHFECTDTQNEAQRCGGCLHGSFRPQGNATVGVDCTATLGPNAQCIGGKCFA</sequence>
<comment type="caution">
    <text evidence="2">The sequence shown here is derived from an EMBL/GenBank/DDBJ whole genome shotgun (WGS) entry which is preliminary data.</text>
</comment>
<dbReference type="EMBL" id="ALBS01000281">
    <property type="protein sequence ID" value="EJT46653.1"/>
    <property type="molecule type" value="Genomic_DNA"/>
</dbReference>
<gene>
    <name evidence="2" type="ORF">A1Q1_04724</name>
</gene>
<evidence type="ECO:0008006" key="4">
    <source>
        <dbReference type="Google" id="ProtNLM"/>
    </source>
</evidence>
<dbReference type="GeneID" id="25988236"/>
<dbReference type="VEuPathDB" id="FungiDB:A1Q1_04724"/>
<evidence type="ECO:0000313" key="2">
    <source>
        <dbReference type="EMBL" id="EJT46653.1"/>
    </source>
</evidence>
<reference evidence="2 3" key="1">
    <citation type="journal article" date="2012" name="Eukaryot. Cell">
        <title>Draft genome sequence of CBS 2479, the standard type strain of Trichosporon asahii.</title>
        <authorList>
            <person name="Yang R.Y."/>
            <person name="Li H.T."/>
            <person name="Zhu H."/>
            <person name="Zhou G.P."/>
            <person name="Wang M."/>
            <person name="Wang L."/>
        </authorList>
    </citation>
    <scope>NUCLEOTIDE SEQUENCE [LARGE SCALE GENOMIC DNA]</scope>
    <source>
        <strain evidence="3">ATCC 90039 / CBS 2479 / JCM 2466 / KCTC 7840 / NCYC 2677 / UAMH 7654</strain>
    </source>
</reference>
<organism evidence="2 3">
    <name type="scientific">Trichosporon asahii var. asahii (strain ATCC 90039 / CBS 2479 / JCM 2466 / KCTC 7840 / NBRC 103889/ NCYC 2677 / UAMH 7654)</name>
    <name type="common">Yeast</name>
    <dbReference type="NCBI Taxonomy" id="1186058"/>
    <lineage>
        <taxon>Eukaryota</taxon>
        <taxon>Fungi</taxon>
        <taxon>Dikarya</taxon>
        <taxon>Basidiomycota</taxon>
        <taxon>Agaricomycotina</taxon>
        <taxon>Tremellomycetes</taxon>
        <taxon>Trichosporonales</taxon>
        <taxon>Trichosporonaceae</taxon>
        <taxon>Trichosporon</taxon>
    </lineage>
</organism>
<proteinExistence type="predicted"/>
<dbReference type="OrthoDB" id="439917at2759"/>
<name>J5QCJ0_TRIAS</name>
<dbReference type="HOGENOM" id="CLU_909693_0_0_1"/>
<evidence type="ECO:0000313" key="3">
    <source>
        <dbReference type="Proteomes" id="UP000002748"/>
    </source>
</evidence>
<keyword evidence="1" id="KW-0732">Signal</keyword>
<feature type="signal peptide" evidence="1">
    <location>
        <begin position="1"/>
        <end position="20"/>
    </location>
</feature>
<evidence type="ECO:0000256" key="1">
    <source>
        <dbReference type="SAM" id="SignalP"/>
    </source>
</evidence>
<accession>J5QCJ0</accession>
<dbReference type="Proteomes" id="UP000002748">
    <property type="component" value="Unassembled WGS sequence"/>
</dbReference>
<protein>
    <recommendedName>
        <fullName evidence="4">Delayed-type hypersensitivity antigen-related protein</fullName>
    </recommendedName>
</protein>